<evidence type="ECO:0000313" key="1">
    <source>
        <dbReference type="EMBL" id="KEQ11597.1"/>
    </source>
</evidence>
<dbReference type="AlphaFoldDB" id="A0A081MZH4"/>
<name>A0A081MZH4_9GAMM</name>
<reference evidence="1 2" key="1">
    <citation type="submission" date="2014-06" db="EMBL/GenBank/DDBJ databases">
        <title>Whole Genome Sequences of Three Symbiotic Endozoicomonas Bacteria.</title>
        <authorList>
            <person name="Neave M.J."/>
            <person name="Apprill A."/>
            <person name="Voolstra C.R."/>
        </authorList>
    </citation>
    <scope>NUCLEOTIDE SEQUENCE [LARGE SCALE GENOMIC DNA]</scope>
    <source>
        <strain evidence="1 2">LMG 24815</strain>
    </source>
</reference>
<dbReference type="EMBL" id="JOKG01000006">
    <property type="protein sequence ID" value="KEQ11597.1"/>
    <property type="molecule type" value="Genomic_DNA"/>
</dbReference>
<gene>
    <name evidence="1" type="ORF">GZ77_24040</name>
</gene>
<proteinExistence type="predicted"/>
<organism evidence="1 2">
    <name type="scientific">Endozoicomonas montiporae</name>
    <dbReference type="NCBI Taxonomy" id="1027273"/>
    <lineage>
        <taxon>Bacteria</taxon>
        <taxon>Pseudomonadati</taxon>
        <taxon>Pseudomonadota</taxon>
        <taxon>Gammaproteobacteria</taxon>
        <taxon>Oceanospirillales</taxon>
        <taxon>Endozoicomonadaceae</taxon>
        <taxon>Endozoicomonas</taxon>
    </lineage>
</organism>
<evidence type="ECO:0000313" key="2">
    <source>
        <dbReference type="Proteomes" id="UP000028006"/>
    </source>
</evidence>
<keyword evidence="2" id="KW-1185">Reference proteome</keyword>
<comment type="caution">
    <text evidence="1">The sequence shown here is derived from an EMBL/GenBank/DDBJ whole genome shotgun (WGS) entry which is preliminary data.</text>
</comment>
<protein>
    <submittedName>
        <fullName evidence="1">Uncharacterized protein</fullName>
    </submittedName>
</protein>
<sequence length="66" mass="7772">MVFVIHYQMACAAFRHATARQSSRNQFVRDRSACQFYVQKIHCFNRFRDTSAALRQFLKNSKAALK</sequence>
<dbReference type="Proteomes" id="UP000028006">
    <property type="component" value="Unassembled WGS sequence"/>
</dbReference>
<accession>A0A081MZH4</accession>